<sequence length="163" mass="19086">MKLNYILILIILFTSCSEDKFQLPSNANALLTNNSSKTWMLAKRYNGDYRMNMGDCFLSYRVTYNDNGTTTDNNALNRDCGDSMNVDWSFYTDENGSYIKFKGDKVKELLNQEKDYKFFKILDLSDSLLVVRFRHKQFANTSRFITDYLVPENVKVEGRNFHN</sequence>
<keyword evidence="2" id="KW-1185">Reference proteome</keyword>
<dbReference type="Proteomes" id="UP000295714">
    <property type="component" value="Unassembled WGS sequence"/>
</dbReference>
<dbReference type="EMBL" id="SMGI01000001">
    <property type="protein sequence ID" value="TCK69185.1"/>
    <property type="molecule type" value="Genomic_DNA"/>
</dbReference>
<protein>
    <submittedName>
        <fullName evidence="1">Lipocalin-like protein</fullName>
    </submittedName>
</protein>
<evidence type="ECO:0000313" key="1">
    <source>
        <dbReference type="EMBL" id="TCK69185.1"/>
    </source>
</evidence>
<name>A0A4R1KVI0_9FLAO</name>
<dbReference type="PROSITE" id="PS51257">
    <property type="entry name" value="PROKAR_LIPOPROTEIN"/>
    <property type="match status" value="1"/>
</dbReference>
<dbReference type="RefSeq" id="WP_132703596.1">
    <property type="nucleotide sequence ID" value="NZ_SMGI01000001.1"/>
</dbReference>
<dbReference type="AlphaFoldDB" id="A0A4R1KVI0"/>
<gene>
    <name evidence="1" type="ORF">DFQ05_0704</name>
</gene>
<reference evidence="1 2" key="1">
    <citation type="journal article" date="2015" name="Stand. Genomic Sci.">
        <title>Genomic Encyclopedia of Bacterial and Archaeal Type Strains, Phase III: the genomes of soil and plant-associated and newly described type strains.</title>
        <authorList>
            <person name="Whitman W.B."/>
            <person name="Woyke T."/>
            <person name="Klenk H.P."/>
            <person name="Zhou Y."/>
            <person name="Lilburn T.G."/>
            <person name="Beck B.J."/>
            <person name="De Vos P."/>
            <person name="Vandamme P."/>
            <person name="Eisen J.A."/>
            <person name="Garrity G."/>
            <person name="Hugenholtz P."/>
            <person name="Kyrpides N.C."/>
        </authorList>
    </citation>
    <scope>NUCLEOTIDE SEQUENCE [LARGE SCALE GENOMIC DNA]</scope>
    <source>
        <strain evidence="1 2">CECT 8445</strain>
    </source>
</reference>
<comment type="caution">
    <text evidence="1">The sequence shown here is derived from an EMBL/GenBank/DDBJ whole genome shotgun (WGS) entry which is preliminary data.</text>
</comment>
<organism evidence="1 2">
    <name type="scientific">Winogradskyella wandonensis</name>
    <dbReference type="NCBI Taxonomy" id="1442586"/>
    <lineage>
        <taxon>Bacteria</taxon>
        <taxon>Pseudomonadati</taxon>
        <taxon>Bacteroidota</taxon>
        <taxon>Flavobacteriia</taxon>
        <taxon>Flavobacteriales</taxon>
        <taxon>Flavobacteriaceae</taxon>
        <taxon>Winogradskyella</taxon>
    </lineage>
</organism>
<dbReference type="OrthoDB" id="1163332at2"/>
<proteinExistence type="predicted"/>
<evidence type="ECO:0000313" key="2">
    <source>
        <dbReference type="Proteomes" id="UP000295714"/>
    </source>
</evidence>
<accession>A0A4R1KVI0</accession>